<gene>
    <name evidence="2" type="ORF">UU35_C0009G0003</name>
</gene>
<sequence>MMHVEYSRDGSEINENSSGFIREWMRSILKEPMLTVLDHIFEQQEENKERVARAFAKIEQSFFSRQIELDPSVEKILRQFEKKGDVETLEHSADVTHLAARAYECFEEELQEIHVGVRAFLYAAVLHDVGKLLIPDWIRRDSTPWRTTPDAGGRIRKGYREIFFEEMLPILRGETERDEKTCEEYRLLVERQLRRFGRWKEGMTWNQVEEYLTSAYDSLFFYLVPLDWLFFKRTRETGSFFLSESDVKKTLVPFEIDNLSGTTLMEVVDQHARVSEEMIRQMPLPLNVEEKDMVAFLAGHHHPEKRPPAEHQDQVEALHIPVAHAETLAEILQISDVYGALTQRRSYHSGYAPIEALSRMYKKCQAGEFRNQRMFAKYTWRMMEEILVSRPFASLSHEEQEQVETLSNFCQTFSPDIQKPQRMAA</sequence>
<dbReference type="SUPFAM" id="SSF109604">
    <property type="entry name" value="HD-domain/PDEase-like"/>
    <property type="match status" value="2"/>
</dbReference>
<dbReference type="PANTHER" id="PTHR43155">
    <property type="entry name" value="CYCLIC DI-GMP PHOSPHODIESTERASE PA4108-RELATED"/>
    <property type="match status" value="1"/>
</dbReference>
<dbReference type="CDD" id="cd00077">
    <property type="entry name" value="HDc"/>
    <property type="match status" value="1"/>
</dbReference>
<accession>A0A0G0UGV7</accession>
<reference evidence="2 3" key="1">
    <citation type="journal article" date="2015" name="Nature">
        <title>rRNA introns, odd ribosomes, and small enigmatic genomes across a large radiation of phyla.</title>
        <authorList>
            <person name="Brown C.T."/>
            <person name="Hug L.A."/>
            <person name="Thomas B.C."/>
            <person name="Sharon I."/>
            <person name="Castelle C.J."/>
            <person name="Singh A."/>
            <person name="Wilkins M.J."/>
            <person name="Williams K.H."/>
            <person name="Banfield J.F."/>
        </authorList>
    </citation>
    <scope>NUCLEOTIDE SEQUENCE [LARGE SCALE GENOMIC DNA]</scope>
</reference>
<dbReference type="AlphaFoldDB" id="A0A0G0UGV7"/>
<feature type="domain" description="HD/PDEase" evidence="1">
    <location>
        <begin position="84"/>
        <end position="350"/>
    </location>
</feature>
<name>A0A0G0UGV7_9BACT</name>
<evidence type="ECO:0000259" key="1">
    <source>
        <dbReference type="SMART" id="SM00471"/>
    </source>
</evidence>
<comment type="caution">
    <text evidence="2">The sequence shown here is derived from an EMBL/GenBank/DDBJ whole genome shotgun (WGS) entry which is preliminary data.</text>
</comment>
<evidence type="ECO:0000313" key="2">
    <source>
        <dbReference type="EMBL" id="KKR86716.1"/>
    </source>
</evidence>
<organism evidence="2 3">
    <name type="scientific">Candidatus Uhrbacteria bacterium GW2011_GWC2_41_11</name>
    <dbReference type="NCBI Taxonomy" id="1618985"/>
    <lineage>
        <taxon>Bacteria</taxon>
        <taxon>Candidatus Uhriibacteriota</taxon>
    </lineage>
</organism>
<evidence type="ECO:0000313" key="3">
    <source>
        <dbReference type="Proteomes" id="UP000034616"/>
    </source>
</evidence>
<dbReference type="PANTHER" id="PTHR43155:SF2">
    <property type="entry name" value="CYCLIC DI-GMP PHOSPHODIESTERASE PA4108"/>
    <property type="match status" value="1"/>
</dbReference>
<proteinExistence type="predicted"/>
<dbReference type="Gene3D" id="1.10.3210.10">
    <property type="entry name" value="Hypothetical protein af1432"/>
    <property type="match status" value="2"/>
</dbReference>
<dbReference type="Proteomes" id="UP000034616">
    <property type="component" value="Unassembled WGS sequence"/>
</dbReference>
<protein>
    <recommendedName>
        <fullName evidence="1">HD/PDEase domain-containing protein</fullName>
    </recommendedName>
</protein>
<dbReference type="EMBL" id="LCAH01000009">
    <property type="protein sequence ID" value="KKR86716.1"/>
    <property type="molecule type" value="Genomic_DNA"/>
</dbReference>
<dbReference type="InterPro" id="IPR003607">
    <property type="entry name" value="HD/PDEase_dom"/>
</dbReference>
<dbReference type="SMART" id="SM00471">
    <property type="entry name" value="HDc"/>
    <property type="match status" value="1"/>
</dbReference>